<accession>A0A813J2F9</accession>
<protein>
    <submittedName>
        <fullName evidence="1">Uncharacterized protein</fullName>
    </submittedName>
</protein>
<comment type="caution">
    <text evidence="1">The sequence shown here is derived from an EMBL/GenBank/DDBJ whole genome shotgun (WGS) entry which is preliminary data.</text>
</comment>
<reference evidence="1" key="1">
    <citation type="submission" date="2021-02" db="EMBL/GenBank/DDBJ databases">
        <authorList>
            <person name="Dougan E. K."/>
            <person name="Rhodes N."/>
            <person name="Thang M."/>
            <person name="Chan C."/>
        </authorList>
    </citation>
    <scope>NUCLEOTIDE SEQUENCE</scope>
</reference>
<evidence type="ECO:0000313" key="1">
    <source>
        <dbReference type="EMBL" id="CAE8663398.1"/>
    </source>
</evidence>
<dbReference type="AlphaFoldDB" id="A0A813J2F9"/>
<evidence type="ECO:0000313" key="2">
    <source>
        <dbReference type="Proteomes" id="UP000626109"/>
    </source>
</evidence>
<gene>
    <name evidence="1" type="ORF">PGLA2088_LOCUS15241</name>
</gene>
<name>A0A813J2F9_POLGL</name>
<proteinExistence type="predicted"/>
<feature type="non-terminal residue" evidence="1">
    <location>
        <position position="1"/>
    </location>
</feature>
<sequence>LLKIRLIADIFGVEHVLVSRMQFMHDGRHVQRRQVPLKKLKWNISSQEDITPHDQTFYAEDCPHTDSWHSSCVNALQERLGLSERVLQTQFEQDVHMYSYHTEDNVKSSGYPGLNTLYCVHQVTFRVVDPDHPRVACLGLPQGQEFATADGDFNFNAVKELEEEVPIGSQLNIWSWSCDKELLTPK</sequence>
<feature type="non-terminal residue" evidence="1">
    <location>
        <position position="186"/>
    </location>
</feature>
<organism evidence="1 2">
    <name type="scientific">Polarella glacialis</name>
    <name type="common">Dinoflagellate</name>
    <dbReference type="NCBI Taxonomy" id="89957"/>
    <lineage>
        <taxon>Eukaryota</taxon>
        <taxon>Sar</taxon>
        <taxon>Alveolata</taxon>
        <taxon>Dinophyceae</taxon>
        <taxon>Suessiales</taxon>
        <taxon>Suessiaceae</taxon>
        <taxon>Polarella</taxon>
    </lineage>
</organism>
<dbReference type="Proteomes" id="UP000626109">
    <property type="component" value="Unassembled WGS sequence"/>
</dbReference>
<dbReference type="EMBL" id="CAJNNW010018746">
    <property type="protein sequence ID" value="CAE8663398.1"/>
    <property type="molecule type" value="Genomic_DNA"/>
</dbReference>